<accession>A0A6J5P408</accession>
<sequence length="146" mass="17374">MGLDMYLNARQFTARQFAKPDLFNKLVQEAPFAVKDFATLEVQVAYWRKANQIHAWFVKHVQKGVDNCEEYYVSRDQLQLLLDNCKIVLMHREEAPNLLPVQEGFFFGNYEYNEYYFSDIQDTIDQLESILKDVPADWELKYQSSW</sequence>
<reference evidence="1" key="1">
    <citation type="submission" date="2020-04" db="EMBL/GenBank/DDBJ databases">
        <authorList>
            <person name="Chiriac C."/>
            <person name="Salcher M."/>
            <person name="Ghai R."/>
            <person name="Kavagutti S V."/>
        </authorList>
    </citation>
    <scope>NUCLEOTIDE SEQUENCE</scope>
</reference>
<protein>
    <submittedName>
        <fullName evidence="1">Uncharacterized protein</fullName>
    </submittedName>
</protein>
<name>A0A6J5P408_9CAUD</name>
<organism evidence="1">
    <name type="scientific">uncultured Caudovirales phage</name>
    <dbReference type="NCBI Taxonomy" id="2100421"/>
    <lineage>
        <taxon>Viruses</taxon>
        <taxon>Duplodnaviria</taxon>
        <taxon>Heunggongvirae</taxon>
        <taxon>Uroviricota</taxon>
        <taxon>Caudoviricetes</taxon>
        <taxon>Peduoviridae</taxon>
        <taxon>Maltschvirus</taxon>
        <taxon>Maltschvirus maltsch</taxon>
    </lineage>
</organism>
<proteinExistence type="predicted"/>
<dbReference type="EMBL" id="LR796766">
    <property type="protein sequence ID" value="CAB4164716.1"/>
    <property type="molecule type" value="Genomic_DNA"/>
</dbReference>
<gene>
    <name evidence="1" type="ORF">UFOVP828_85</name>
</gene>
<evidence type="ECO:0000313" key="1">
    <source>
        <dbReference type="EMBL" id="CAB4164716.1"/>
    </source>
</evidence>